<reference evidence="2 3" key="1">
    <citation type="submission" date="2019-04" db="EMBL/GenBank/DDBJ databases">
        <title>An improved genome assembly and genetic linkage map for asparagus bean, Vigna unguiculata ssp. sesquipedialis.</title>
        <authorList>
            <person name="Xia Q."/>
            <person name="Zhang R."/>
            <person name="Dong Y."/>
        </authorList>
    </citation>
    <scope>NUCLEOTIDE SEQUENCE [LARGE SCALE GENOMIC DNA]</scope>
    <source>
        <tissue evidence="2">Leaf</tissue>
    </source>
</reference>
<feature type="region of interest" description="Disordered" evidence="1">
    <location>
        <begin position="64"/>
        <end position="86"/>
    </location>
</feature>
<evidence type="ECO:0000313" key="2">
    <source>
        <dbReference type="EMBL" id="QCD83217.1"/>
    </source>
</evidence>
<dbReference type="AlphaFoldDB" id="A0A4D6L3X1"/>
<sequence length="112" mass="12714">MFAWWCWTPEHLQRDRERDDWPEQRGRTQDETAAGGSRGGGRMRDETRQGARVVVAGRETRRRRQEARMVVSPEVAERRGDNDDGSATVAMAAREAVAVAARSSRCWSGRNL</sequence>
<proteinExistence type="predicted"/>
<evidence type="ECO:0000313" key="3">
    <source>
        <dbReference type="Proteomes" id="UP000501690"/>
    </source>
</evidence>
<gene>
    <name evidence="2" type="ORF">DEO72_LG2g3560</name>
</gene>
<dbReference type="EMBL" id="CP039346">
    <property type="protein sequence ID" value="QCD83217.1"/>
    <property type="molecule type" value="Genomic_DNA"/>
</dbReference>
<name>A0A4D6L3X1_VIGUN</name>
<dbReference type="Proteomes" id="UP000501690">
    <property type="component" value="Linkage Group LG2"/>
</dbReference>
<feature type="compositionally biased region" description="Basic and acidic residues" evidence="1">
    <location>
        <begin position="14"/>
        <end position="30"/>
    </location>
</feature>
<evidence type="ECO:0000256" key="1">
    <source>
        <dbReference type="SAM" id="MobiDB-lite"/>
    </source>
</evidence>
<keyword evidence="3" id="KW-1185">Reference proteome</keyword>
<organism evidence="2 3">
    <name type="scientific">Vigna unguiculata</name>
    <name type="common">Cowpea</name>
    <dbReference type="NCBI Taxonomy" id="3917"/>
    <lineage>
        <taxon>Eukaryota</taxon>
        <taxon>Viridiplantae</taxon>
        <taxon>Streptophyta</taxon>
        <taxon>Embryophyta</taxon>
        <taxon>Tracheophyta</taxon>
        <taxon>Spermatophyta</taxon>
        <taxon>Magnoliopsida</taxon>
        <taxon>eudicotyledons</taxon>
        <taxon>Gunneridae</taxon>
        <taxon>Pentapetalae</taxon>
        <taxon>rosids</taxon>
        <taxon>fabids</taxon>
        <taxon>Fabales</taxon>
        <taxon>Fabaceae</taxon>
        <taxon>Papilionoideae</taxon>
        <taxon>50 kb inversion clade</taxon>
        <taxon>NPAAA clade</taxon>
        <taxon>indigoferoid/millettioid clade</taxon>
        <taxon>Phaseoleae</taxon>
        <taxon>Vigna</taxon>
    </lineage>
</organism>
<feature type="region of interest" description="Disordered" evidence="1">
    <location>
        <begin position="14"/>
        <end position="50"/>
    </location>
</feature>
<accession>A0A4D6L3X1</accession>
<protein>
    <submittedName>
        <fullName evidence="2">Uncharacterized protein</fullName>
    </submittedName>
</protein>